<keyword evidence="2" id="KW-1133">Transmembrane helix</keyword>
<name>A0A4P9WIG4_9FUNG</name>
<evidence type="ECO:0000256" key="1">
    <source>
        <dbReference type="SAM" id="MobiDB-lite"/>
    </source>
</evidence>
<protein>
    <recommendedName>
        <fullName evidence="5">LITAF domain-containing protein</fullName>
    </recommendedName>
</protein>
<gene>
    <name evidence="3" type="ORF">BDK51DRAFT_37849</name>
</gene>
<accession>A0A4P9WIG4</accession>
<keyword evidence="2" id="KW-0812">Transmembrane</keyword>
<evidence type="ECO:0008006" key="5">
    <source>
        <dbReference type="Google" id="ProtNLM"/>
    </source>
</evidence>
<dbReference type="Proteomes" id="UP000269721">
    <property type="component" value="Unassembled WGS sequence"/>
</dbReference>
<sequence>MAVQPAAMVQRGGEPTPRLQSLECATLGVRARKRFRNREAHLRWPTADLALTVALQANHRVSLNDHAGFPARDSRVGFPDIPHFSISTQTRAAARPRAPSGSNSTNVPSSTDRLGESVVQCRSCKTEHAFLMAYLPGAISFYLGTGMLFALFKMLVCFEFGCYW</sequence>
<feature type="region of interest" description="Disordered" evidence="1">
    <location>
        <begin position="89"/>
        <end position="112"/>
    </location>
</feature>
<evidence type="ECO:0000313" key="3">
    <source>
        <dbReference type="EMBL" id="RKO92661.1"/>
    </source>
</evidence>
<feature type="compositionally biased region" description="Polar residues" evidence="1">
    <location>
        <begin position="100"/>
        <end position="112"/>
    </location>
</feature>
<keyword evidence="4" id="KW-1185">Reference proteome</keyword>
<dbReference type="OrthoDB" id="436519at2759"/>
<proteinExistence type="predicted"/>
<evidence type="ECO:0000256" key="2">
    <source>
        <dbReference type="SAM" id="Phobius"/>
    </source>
</evidence>
<reference evidence="4" key="1">
    <citation type="journal article" date="2018" name="Nat. Microbiol.">
        <title>Leveraging single-cell genomics to expand the fungal tree of life.</title>
        <authorList>
            <person name="Ahrendt S.R."/>
            <person name="Quandt C.A."/>
            <person name="Ciobanu D."/>
            <person name="Clum A."/>
            <person name="Salamov A."/>
            <person name="Andreopoulos B."/>
            <person name="Cheng J.F."/>
            <person name="Woyke T."/>
            <person name="Pelin A."/>
            <person name="Henrissat B."/>
            <person name="Reynolds N.K."/>
            <person name="Benny G.L."/>
            <person name="Smith M.E."/>
            <person name="James T.Y."/>
            <person name="Grigoriev I.V."/>
        </authorList>
    </citation>
    <scope>NUCLEOTIDE SEQUENCE [LARGE SCALE GENOMIC DNA]</scope>
</reference>
<dbReference type="EMBL" id="KZ994546">
    <property type="protein sequence ID" value="RKO92661.1"/>
    <property type="molecule type" value="Genomic_DNA"/>
</dbReference>
<feature type="transmembrane region" description="Helical" evidence="2">
    <location>
        <begin position="129"/>
        <end position="152"/>
    </location>
</feature>
<organism evidence="3 4">
    <name type="scientific">Blyttiomyces helicus</name>
    <dbReference type="NCBI Taxonomy" id="388810"/>
    <lineage>
        <taxon>Eukaryota</taxon>
        <taxon>Fungi</taxon>
        <taxon>Fungi incertae sedis</taxon>
        <taxon>Chytridiomycota</taxon>
        <taxon>Chytridiomycota incertae sedis</taxon>
        <taxon>Chytridiomycetes</taxon>
        <taxon>Chytridiomycetes incertae sedis</taxon>
        <taxon>Blyttiomyces</taxon>
    </lineage>
</organism>
<keyword evidence="2" id="KW-0472">Membrane</keyword>
<evidence type="ECO:0000313" key="4">
    <source>
        <dbReference type="Proteomes" id="UP000269721"/>
    </source>
</evidence>
<dbReference type="AlphaFoldDB" id="A0A4P9WIG4"/>